<reference evidence="2 3" key="1">
    <citation type="submission" date="2023-10" db="EMBL/GenBank/DDBJ databases">
        <title>Glaciecola aquimarina strain GGW-M5 nov., isolated from a coastal seawater.</title>
        <authorList>
            <person name="Bayburt H."/>
            <person name="Kim J.M."/>
            <person name="Choi B.J."/>
            <person name="Jeon C.O."/>
        </authorList>
    </citation>
    <scope>NUCLEOTIDE SEQUENCE [LARGE SCALE GENOMIC DNA]</scope>
    <source>
        <strain evidence="2 3">KCTC 32108</strain>
    </source>
</reference>
<dbReference type="GO" id="GO:0016787">
    <property type="term" value="F:hydrolase activity"/>
    <property type="evidence" value="ECO:0007669"/>
    <property type="project" value="UniProtKB-KW"/>
</dbReference>
<dbReference type="Gene3D" id="3.40.50.1820">
    <property type="entry name" value="alpha/beta hydrolase"/>
    <property type="match status" value="1"/>
</dbReference>
<dbReference type="RefSeq" id="WP_316027438.1">
    <property type="nucleotide sequence ID" value="NZ_JAWDIO010000002.1"/>
</dbReference>
<dbReference type="Proteomes" id="UP001247805">
    <property type="component" value="Unassembled WGS sequence"/>
</dbReference>
<dbReference type="Pfam" id="PF00561">
    <property type="entry name" value="Abhydrolase_1"/>
    <property type="match status" value="1"/>
</dbReference>
<organism evidence="2 3">
    <name type="scientific">Paraglaciecola aquimarina</name>
    <dbReference type="NCBI Taxonomy" id="1235557"/>
    <lineage>
        <taxon>Bacteria</taxon>
        <taxon>Pseudomonadati</taxon>
        <taxon>Pseudomonadota</taxon>
        <taxon>Gammaproteobacteria</taxon>
        <taxon>Alteromonadales</taxon>
        <taxon>Alteromonadaceae</taxon>
        <taxon>Paraglaciecola</taxon>
    </lineage>
</organism>
<dbReference type="InterPro" id="IPR029058">
    <property type="entry name" value="AB_hydrolase_fold"/>
</dbReference>
<evidence type="ECO:0000313" key="3">
    <source>
        <dbReference type="Proteomes" id="UP001247805"/>
    </source>
</evidence>
<keyword evidence="3" id="KW-1185">Reference proteome</keyword>
<sequence>MKIVNIIFIITMGVLAGLLTKPATAAELAVKFKEIKGELPIRKTEYMIRVPENWNGILINDFDYIKAADAQRNMYLLEHGYALSGTKRRKGRFKNYDPAHEVHDFITIFDIFDDAFGKPKTTIQMGCSGGGTVTLAMAEIHPDRIDGAIAMCASTSHWLANSHLDGMFVLKALIANDLPIADLGSYTNEQLDALGKKWIKQLMMLNKHQKGEQELH</sequence>
<dbReference type="InterPro" id="IPR000073">
    <property type="entry name" value="AB_hydrolase_1"/>
</dbReference>
<proteinExistence type="predicted"/>
<feature type="domain" description="AB hydrolase-1" evidence="1">
    <location>
        <begin position="101"/>
        <end position="157"/>
    </location>
</feature>
<evidence type="ECO:0000259" key="1">
    <source>
        <dbReference type="Pfam" id="PF00561"/>
    </source>
</evidence>
<dbReference type="EMBL" id="JAWDIO010000002">
    <property type="protein sequence ID" value="MDU0355922.1"/>
    <property type="molecule type" value="Genomic_DNA"/>
</dbReference>
<keyword evidence="2" id="KW-0378">Hydrolase</keyword>
<protein>
    <submittedName>
        <fullName evidence="2">Alpha/beta fold hydrolase</fullName>
    </submittedName>
</protein>
<name>A0ABU3T124_9ALTE</name>
<gene>
    <name evidence="2" type="ORF">RS130_20340</name>
</gene>
<dbReference type="SUPFAM" id="SSF53474">
    <property type="entry name" value="alpha/beta-Hydrolases"/>
    <property type="match status" value="1"/>
</dbReference>
<comment type="caution">
    <text evidence="2">The sequence shown here is derived from an EMBL/GenBank/DDBJ whole genome shotgun (WGS) entry which is preliminary data.</text>
</comment>
<accession>A0ABU3T124</accession>
<evidence type="ECO:0000313" key="2">
    <source>
        <dbReference type="EMBL" id="MDU0355922.1"/>
    </source>
</evidence>